<dbReference type="InterPro" id="IPR018271">
    <property type="entry name" value="Ribosomal_uS14_CS"/>
</dbReference>
<dbReference type="Pfam" id="PF00253">
    <property type="entry name" value="Ribosomal_S14"/>
    <property type="match status" value="1"/>
</dbReference>
<dbReference type="GO" id="GO:0005737">
    <property type="term" value="C:cytoplasm"/>
    <property type="evidence" value="ECO:0007669"/>
    <property type="project" value="UniProtKB-ARBA"/>
</dbReference>
<proteinExistence type="inferred from homology"/>
<dbReference type="AlphaFoldDB" id="A0A512M6S4"/>
<dbReference type="RefSeq" id="WP_146850020.1">
    <property type="nucleotide sequence ID" value="NZ_BKAG01000009.1"/>
</dbReference>
<dbReference type="PANTHER" id="PTHR19836:SF19">
    <property type="entry name" value="SMALL RIBOSOMAL SUBUNIT PROTEIN US14M"/>
    <property type="match status" value="1"/>
</dbReference>
<protein>
    <recommendedName>
        <fullName evidence="5 7">Small ribosomal subunit protein uS14</fullName>
    </recommendedName>
</protein>
<comment type="similarity">
    <text evidence="2 7">Belongs to the universal ribosomal protein uS14 family.</text>
</comment>
<evidence type="ECO:0000256" key="5">
    <source>
        <dbReference type="ARBA" id="ARBA00035167"/>
    </source>
</evidence>
<dbReference type="GO" id="GO:0019843">
    <property type="term" value="F:rRNA binding"/>
    <property type="evidence" value="ECO:0007669"/>
    <property type="project" value="UniProtKB-UniRule"/>
</dbReference>
<evidence type="ECO:0000313" key="8">
    <source>
        <dbReference type="EMBL" id="GEP42423.1"/>
    </source>
</evidence>
<dbReference type="Proteomes" id="UP000321577">
    <property type="component" value="Unassembled WGS sequence"/>
</dbReference>
<evidence type="ECO:0000256" key="4">
    <source>
        <dbReference type="ARBA" id="ARBA00023274"/>
    </source>
</evidence>
<keyword evidence="4 7" id="KW-0687">Ribonucleoprotein</keyword>
<comment type="caution">
    <text evidence="8">The sequence shown here is derived from an EMBL/GenBank/DDBJ whole genome shotgun (WGS) entry which is preliminary data.</text>
</comment>
<sequence>MAKTCWLEREKRKQKTVNKYAKLRAELKANNDYVGITLLPRDASPTRLQNRCRVSGRRRAYIRRFQMSRLTFREMANAGLIPGVTKSSW</sequence>
<reference evidence="8 9" key="1">
    <citation type="submission" date="2019-07" db="EMBL/GenBank/DDBJ databases">
        <title>Whole genome shotgun sequence of Brevifollis gellanilyticus NBRC 108608.</title>
        <authorList>
            <person name="Hosoyama A."/>
            <person name="Uohara A."/>
            <person name="Ohji S."/>
            <person name="Ichikawa N."/>
        </authorList>
    </citation>
    <scope>NUCLEOTIDE SEQUENCE [LARGE SCALE GENOMIC DNA]</scope>
    <source>
        <strain evidence="8 9">NBRC 108608</strain>
    </source>
</reference>
<evidence type="ECO:0000313" key="9">
    <source>
        <dbReference type="Proteomes" id="UP000321577"/>
    </source>
</evidence>
<dbReference type="GO" id="GO:0006412">
    <property type="term" value="P:translation"/>
    <property type="evidence" value="ECO:0007669"/>
    <property type="project" value="UniProtKB-UniRule"/>
</dbReference>
<dbReference type="GO" id="GO:0003735">
    <property type="term" value="F:structural constituent of ribosome"/>
    <property type="evidence" value="ECO:0007669"/>
    <property type="project" value="InterPro"/>
</dbReference>
<gene>
    <name evidence="7 8" type="primary">rpsN</name>
    <name evidence="8" type="ORF">BGE01nite_17140</name>
</gene>
<comment type="function">
    <text evidence="1 7">Binds 16S rRNA, required for the assembly of 30S particles and may also be responsible for determining the conformation of the 16S rRNA at the A site.</text>
</comment>
<dbReference type="PANTHER" id="PTHR19836">
    <property type="entry name" value="30S RIBOSOMAL PROTEIN S14"/>
    <property type="match status" value="1"/>
</dbReference>
<evidence type="ECO:0000256" key="7">
    <source>
        <dbReference type="HAMAP-Rule" id="MF_00537"/>
    </source>
</evidence>
<name>A0A512M6S4_9BACT</name>
<dbReference type="InterPro" id="IPR043140">
    <property type="entry name" value="Ribosomal_uS14_sf"/>
</dbReference>
<evidence type="ECO:0000256" key="6">
    <source>
        <dbReference type="ARBA" id="ARBA00047110"/>
    </source>
</evidence>
<dbReference type="Gene3D" id="4.10.830.10">
    <property type="entry name" value="30s Ribosomal Protein S14, Chain N"/>
    <property type="match status" value="1"/>
</dbReference>
<accession>A0A512M6S4</accession>
<evidence type="ECO:0000256" key="3">
    <source>
        <dbReference type="ARBA" id="ARBA00022980"/>
    </source>
</evidence>
<keyword evidence="7" id="KW-0694">RNA-binding</keyword>
<dbReference type="HAMAP" id="MF_00537">
    <property type="entry name" value="Ribosomal_uS14_1"/>
    <property type="match status" value="1"/>
</dbReference>
<keyword evidence="3 7" id="KW-0689">Ribosomal protein</keyword>
<keyword evidence="9" id="KW-1185">Reference proteome</keyword>
<evidence type="ECO:0000256" key="2">
    <source>
        <dbReference type="ARBA" id="ARBA00009083"/>
    </source>
</evidence>
<dbReference type="NCBIfam" id="NF006477">
    <property type="entry name" value="PRK08881.1"/>
    <property type="match status" value="1"/>
</dbReference>
<dbReference type="GO" id="GO:0015935">
    <property type="term" value="C:small ribosomal subunit"/>
    <property type="evidence" value="ECO:0007669"/>
    <property type="project" value="TreeGrafter"/>
</dbReference>
<evidence type="ECO:0000256" key="1">
    <source>
        <dbReference type="ARBA" id="ARBA00003686"/>
    </source>
</evidence>
<dbReference type="InterPro" id="IPR001209">
    <property type="entry name" value="Ribosomal_uS14"/>
</dbReference>
<dbReference type="EMBL" id="BKAG01000009">
    <property type="protein sequence ID" value="GEP42423.1"/>
    <property type="molecule type" value="Genomic_DNA"/>
</dbReference>
<dbReference type="SUPFAM" id="SSF57716">
    <property type="entry name" value="Glucocorticoid receptor-like (DNA-binding domain)"/>
    <property type="match status" value="1"/>
</dbReference>
<dbReference type="OrthoDB" id="9810484at2"/>
<dbReference type="PROSITE" id="PS00527">
    <property type="entry name" value="RIBOSOMAL_S14"/>
    <property type="match status" value="1"/>
</dbReference>
<organism evidence="8 9">
    <name type="scientific">Brevifollis gellanilyticus</name>
    <dbReference type="NCBI Taxonomy" id="748831"/>
    <lineage>
        <taxon>Bacteria</taxon>
        <taxon>Pseudomonadati</taxon>
        <taxon>Verrucomicrobiota</taxon>
        <taxon>Verrucomicrobiia</taxon>
        <taxon>Verrucomicrobiales</taxon>
        <taxon>Verrucomicrobiaceae</taxon>
    </lineage>
</organism>
<comment type="subunit">
    <text evidence="6 7">Part of the 30S ribosomal subunit. Contacts proteins S3 and S10.</text>
</comment>
<dbReference type="InterPro" id="IPR023036">
    <property type="entry name" value="Ribosomal_uS14_bac/plastid"/>
</dbReference>
<keyword evidence="7" id="KW-0699">rRNA-binding</keyword>